<keyword evidence="7" id="KW-1185">Reference proteome</keyword>
<evidence type="ECO:0000256" key="4">
    <source>
        <dbReference type="SAM" id="MobiDB-lite"/>
    </source>
</evidence>
<organism evidence="6 7">
    <name type="scientific">Arachis hypogaea</name>
    <name type="common">Peanut</name>
    <dbReference type="NCBI Taxonomy" id="3818"/>
    <lineage>
        <taxon>Eukaryota</taxon>
        <taxon>Viridiplantae</taxon>
        <taxon>Streptophyta</taxon>
        <taxon>Embryophyta</taxon>
        <taxon>Tracheophyta</taxon>
        <taxon>Spermatophyta</taxon>
        <taxon>Magnoliopsida</taxon>
        <taxon>eudicotyledons</taxon>
        <taxon>Gunneridae</taxon>
        <taxon>Pentapetalae</taxon>
        <taxon>rosids</taxon>
        <taxon>fabids</taxon>
        <taxon>Fabales</taxon>
        <taxon>Fabaceae</taxon>
        <taxon>Papilionoideae</taxon>
        <taxon>50 kb inversion clade</taxon>
        <taxon>dalbergioids sensu lato</taxon>
        <taxon>Dalbergieae</taxon>
        <taxon>Pterocarpus clade</taxon>
        <taxon>Arachis</taxon>
    </lineage>
</organism>
<feature type="domain" description="Ubiquitin-like protease family profile" evidence="5">
    <location>
        <begin position="260"/>
        <end position="311"/>
    </location>
</feature>
<dbReference type="AlphaFoldDB" id="A0A445B805"/>
<dbReference type="InterPro" id="IPR003653">
    <property type="entry name" value="Peptidase_C48_C"/>
</dbReference>
<protein>
    <recommendedName>
        <fullName evidence="5">Ubiquitin-like protease family profile domain-containing protein</fullName>
    </recommendedName>
</protein>
<dbReference type="GO" id="GO:0006508">
    <property type="term" value="P:proteolysis"/>
    <property type="evidence" value="ECO:0007669"/>
    <property type="project" value="UniProtKB-KW"/>
</dbReference>
<evidence type="ECO:0000259" key="5">
    <source>
        <dbReference type="Pfam" id="PF02902"/>
    </source>
</evidence>
<dbReference type="Gene3D" id="3.40.395.10">
    <property type="entry name" value="Adenoviral Proteinase, Chain A"/>
    <property type="match status" value="1"/>
</dbReference>
<keyword evidence="2" id="KW-0645">Protease</keyword>
<accession>A0A445B805</accession>
<sequence length="380" mass="44068">MDSSSERERFSESESKSQTEQAKDNAAERRKRALEMIREKYQRKEMMELSQQILLRINLTLQRHKMNSFRLPIVNLDSEQILQTQGSSTPFVNTASNTRKTTPESTVKYFRKKKIFPRKTFKTPPIYPPKFEKQGITVSLTSSVIEEIIKDDYVYEVSNKEERKDERPSFNLGISPPVSQSSQPSQLSVSQLKILEEAVVDAGATVALKFAEATTLEPTLPASEFYKTLIVCIYNMILNEIKTRRYQELIYIVPLDIVYAHQRQFLDKRKLASHSSLFVPICNGGHWWLWIADVNKKKFYVLDPVNKLPENIPDSRKKLNKFVGEIDSFRYQYGLHILLHKMNKIRDQVIWESQAIRLPKPSAALSSPYCKFTYGDLDSK</sequence>
<evidence type="ECO:0000256" key="2">
    <source>
        <dbReference type="ARBA" id="ARBA00022670"/>
    </source>
</evidence>
<feature type="region of interest" description="Disordered" evidence="4">
    <location>
        <begin position="1"/>
        <end position="30"/>
    </location>
</feature>
<gene>
    <name evidence="6" type="ORF">Ahy_A10g049834</name>
</gene>
<comment type="caution">
    <text evidence="6">The sequence shown here is derived from an EMBL/GenBank/DDBJ whole genome shotgun (WGS) entry which is preliminary data.</text>
</comment>
<name>A0A445B805_ARAHY</name>
<reference evidence="6 7" key="1">
    <citation type="submission" date="2019-01" db="EMBL/GenBank/DDBJ databases">
        <title>Sequencing of cultivated peanut Arachis hypogaea provides insights into genome evolution and oil improvement.</title>
        <authorList>
            <person name="Chen X."/>
        </authorList>
    </citation>
    <scope>NUCLEOTIDE SEQUENCE [LARGE SCALE GENOMIC DNA]</scope>
    <source>
        <strain evidence="7">cv. Fuhuasheng</strain>
        <tissue evidence="6">Leaves</tissue>
    </source>
</reference>
<dbReference type="Proteomes" id="UP000289738">
    <property type="component" value="Chromosome A10"/>
</dbReference>
<evidence type="ECO:0000256" key="3">
    <source>
        <dbReference type="ARBA" id="ARBA00022801"/>
    </source>
</evidence>
<dbReference type="InterPro" id="IPR038765">
    <property type="entry name" value="Papain-like_cys_pep_sf"/>
</dbReference>
<dbReference type="GO" id="GO:0008234">
    <property type="term" value="F:cysteine-type peptidase activity"/>
    <property type="evidence" value="ECO:0007669"/>
    <property type="project" value="InterPro"/>
</dbReference>
<comment type="similarity">
    <text evidence="1">Belongs to the peptidase C48 family.</text>
</comment>
<dbReference type="SUPFAM" id="SSF54001">
    <property type="entry name" value="Cysteine proteinases"/>
    <property type="match status" value="1"/>
</dbReference>
<keyword evidence="3" id="KW-0378">Hydrolase</keyword>
<proteinExistence type="inferred from homology"/>
<evidence type="ECO:0000313" key="6">
    <source>
        <dbReference type="EMBL" id="RYR34800.1"/>
    </source>
</evidence>
<evidence type="ECO:0000313" key="7">
    <source>
        <dbReference type="Proteomes" id="UP000289738"/>
    </source>
</evidence>
<evidence type="ECO:0000256" key="1">
    <source>
        <dbReference type="ARBA" id="ARBA00005234"/>
    </source>
</evidence>
<dbReference type="EMBL" id="SDMP01000010">
    <property type="protein sequence ID" value="RYR34800.1"/>
    <property type="molecule type" value="Genomic_DNA"/>
</dbReference>
<dbReference type="Pfam" id="PF02902">
    <property type="entry name" value="Peptidase_C48"/>
    <property type="match status" value="1"/>
</dbReference>